<accession>A0ABY5YI19</accession>
<proteinExistence type="predicted"/>
<sequence>MIDLGTLQASQSAPERVKYGHYRITWDADYAAATFLGAVFKKRRGSLPARNVPMNVLREFDFSTVFAQEWK</sequence>
<dbReference type="Proteomes" id="UP001060261">
    <property type="component" value="Chromosome"/>
</dbReference>
<gene>
    <name evidence="1" type="ORF">N0D28_03590</name>
</gene>
<evidence type="ECO:0000313" key="2">
    <source>
        <dbReference type="Proteomes" id="UP001060261"/>
    </source>
</evidence>
<name>A0ABY5YI19_9DEIO</name>
<protein>
    <submittedName>
        <fullName evidence="1">Uncharacterized protein</fullName>
    </submittedName>
</protein>
<reference evidence="1" key="1">
    <citation type="submission" date="2022-09" db="EMBL/GenBank/DDBJ databases">
        <title>genome sequence of Deinococcus rubellus.</title>
        <authorList>
            <person name="Srinivasan S."/>
        </authorList>
    </citation>
    <scope>NUCLEOTIDE SEQUENCE</scope>
    <source>
        <strain evidence="1">Ant6</strain>
    </source>
</reference>
<keyword evidence="2" id="KW-1185">Reference proteome</keyword>
<organism evidence="1 2">
    <name type="scientific">Deinococcus rubellus</name>
    <dbReference type="NCBI Taxonomy" id="1889240"/>
    <lineage>
        <taxon>Bacteria</taxon>
        <taxon>Thermotogati</taxon>
        <taxon>Deinococcota</taxon>
        <taxon>Deinococci</taxon>
        <taxon>Deinococcales</taxon>
        <taxon>Deinococcaceae</taxon>
        <taxon>Deinococcus</taxon>
    </lineage>
</organism>
<dbReference type="RefSeq" id="WP_260561016.1">
    <property type="nucleotide sequence ID" value="NZ_BAABEC010000009.1"/>
</dbReference>
<evidence type="ECO:0000313" key="1">
    <source>
        <dbReference type="EMBL" id="UWX64755.1"/>
    </source>
</evidence>
<dbReference type="EMBL" id="CP104213">
    <property type="protein sequence ID" value="UWX64755.1"/>
    <property type="molecule type" value="Genomic_DNA"/>
</dbReference>